<proteinExistence type="inferred from homology"/>
<dbReference type="PANTHER" id="PTHR31793:SF27">
    <property type="entry name" value="NOVEL THIOESTERASE SUPERFAMILY DOMAIN AND SAPOSIN A-TYPE DOMAIN CONTAINING PROTEIN (0610012H03RIK)"/>
    <property type="match status" value="1"/>
</dbReference>
<keyword evidence="2" id="KW-0378">Hydrolase</keyword>
<evidence type="ECO:0000313" key="3">
    <source>
        <dbReference type="EMBL" id="QDU90989.1"/>
    </source>
</evidence>
<dbReference type="InterPro" id="IPR050563">
    <property type="entry name" value="4-hydroxybenzoyl-CoA_TE"/>
</dbReference>
<dbReference type="Pfam" id="PF13279">
    <property type="entry name" value="4HBT_2"/>
    <property type="match status" value="1"/>
</dbReference>
<name>A0A518DHN7_9BACT</name>
<dbReference type="CDD" id="cd00586">
    <property type="entry name" value="4HBT"/>
    <property type="match status" value="1"/>
</dbReference>
<dbReference type="OrthoDB" id="9801517at2"/>
<dbReference type="Proteomes" id="UP000317429">
    <property type="component" value="Chromosome"/>
</dbReference>
<dbReference type="SUPFAM" id="SSF54637">
    <property type="entry name" value="Thioesterase/thiol ester dehydrase-isomerase"/>
    <property type="match status" value="1"/>
</dbReference>
<evidence type="ECO:0000313" key="4">
    <source>
        <dbReference type="Proteomes" id="UP000317429"/>
    </source>
</evidence>
<dbReference type="KEGG" id="pnd:Pla175_44040"/>
<organism evidence="3 4">
    <name type="scientific">Pirellulimonas nuda</name>
    <dbReference type="NCBI Taxonomy" id="2528009"/>
    <lineage>
        <taxon>Bacteria</taxon>
        <taxon>Pseudomonadati</taxon>
        <taxon>Planctomycetota</taxon>
        <taxon>Planctomycetia</taxon>
        <taxon>Pirellulales</taxon>
        <taxon>Lacipirellulaceae</taxon>
        <taxon>Pirellulimonas</taxon>
    </lineage>
</organism>
<dbReference type="RefSeq" id="WP_145290572.1">
    <property type="nucleotide sequence ID" value="NZ_CP036291.1"/>
</dbReference>
<reference evidence="3 4" key="1">
    <citation type="submission" date="2019-02" db="EMBL/GenBank/DDBJ databases">
        <title>Deep-cultivation of Planctomycetes and their phenomic and genomic characterization uncovers novel biology.</title>
        <authorList>
            <person name="Wiegand S."/>
            <person name="Jogler M."/>
            <person name="Boedeker C."/>
            <person name="Pinto D."/>
            <person name="Vollmers J."/>
            <person name="Rivas-Marin E."/>
            <person name="Kohn T."/>
            <person name="Peeters S.H."/>
            <person name="Heuer A."/>
            <person name="Rast P."/>
            <person name="Oberbeckmann S."/>
            <person name="Bunk B."/>
            <person name="Jeske O."/>
            <person name="Meyerdierks A."/>
            <person name="Storesund J.E."/>
            <person name="Kallscheuer N."/>
            <person name="Luecker S."/>
            <person name="Lage O.M."/>
            <person name="Pohl T."/>
            <person name="Merkel B.J."/>
            <person name="Hornburger P."/>
            <person name="Mueller R.-W."/>
            <person name="Bruemmer F."/>
            <person name="Labrenz M."/>
            <person name="Spormann A.M."/>
            <person name="Op den Camp H."/>
            <person name="Overmann J."/>
            <person name="Amann R."/>
            <person name="Jetten M.S.M."/>
            <person name="Mascher T."/>
            <person name="Medema M.H."/>
            <person name="Devos D.P."/>
            <person name="Kaster A.-K."/>
            <person name="Ovreas L."/>
            <person name="Rohde M."/>
            <person name="Galperin M.Y."/>
            <person name="Jogler C."/>
        </authorList>
    </citation>
    <scope>NUCLEOTIDE SEQUENCE [LARGE SCALE GENOMIC DNA]</scope>
    <source>
        <strain evidence="3 4">Pla175</strain>
    </source>
</reference>
<dbReference type="EMBL" id="CP036291">
    <property type="protein sequence ID" value="QDU90989.1"/>
    <property type="molecule type" value="Genomic_DNA"/>
</dbReference>
<dbReference type="GO" id="GO:0047617">
    <property type="term" value="F:fatty acyl-CoA hydrolase activity"/>
    <property type="evidence" value="ECO:0007669"/>
    <property type="project" value="TreeGrafter"/>
</dbReference>
<gene>
    <name evidence="3" type="ORF">Pla175_44040</name>
</gene>
<dbReference type="Gene3D" id="3.10.129.10">
    <property type="entry name" value="Hotdog Thioesterase"/>
    <property type="match status" value="1"/>
</dbReference>
<accession>A0A518DHN7</accession>
<sequence length="139" mass="15739">MPTDPTFRHTLCVPESAIDRNGHVNNVAIVQWMQDVAVLHSESVGCTAATVAQGCTWVVRSHHVEYLRPAFDGDQVEIVTWIADFRRVRSRRRYEFYRRPGGELIARGETDWVYVNVATGRPGSVPDEVQRCFTLPADP</sequence>
<dbReference type="InterPro" id="IPR029069">
    <property type="entry name" value="HotDog_dom_sf"/>
</dbReference>
<dbReference type="AlphaFoldDB" id="A0A518DHN7"/>
<comment type="similarity">
    <text evidence="1">Belongs to the 4-hydroxybenzoyl-CoA thioesterase family.</text>
</comment>
<protein>
    <submittedName>
        <fullName evidence="3">Bifunctional 3-hydroxyacyl-CoA dehydrogenase/thioesterase</fullName>
    </submittedName>
</protein>
<evidence type="ECO:0000256" key="1">
    <source>
        <dbReference type="ARBA" id="ARBA00005953"/>
    </source>
</evidence>
<dbReference type="PANTHER" id="PTHR31793">
    <property type="entry name" value="4-HYDROXYBENZOYL-COA THIOESTERASE FAMILY MEMBER"/>
    <property type="match status" value="1"/>
</dbReference>
<keyword evidence="4" id="KW-1185">Reference proteome</keyword>
<evidence type="ECO:0000256" key="2">
    <source>
        <dbReference type="ARBA" id="ARBA00022801"/>
    </source>
</evidence>